<sequence>MESFRNEDEIEASVTFLHRSNISSYDKSCPLKVKKEGQQLPWWGAELKGLHQQTIPRVAPDASESESPIPGASLTVDSEESDNSPFPGELILRRVSCEPPRSSLSSREDVRLRQSVLRGHLSAPSKFGVRGPFAEPSEVFKIPVSILVPRVAREIRGPPMQSPACMVYHYVYEVIHSRDIHASSTARVNFSYINMEGKKEETKKQRLI</sequence>
<feature type="region of interest" description="Disordered" evidence="1">
    <location>
        <begin position="56"/>
        <end position="85"/>
    </location>
</feature>
<reference evidence="2" key="2">
    <citation type="submission" date="2017-10" db="EMBL/GenBank/DDBJ databases">
        <title>Ladona fulva Genome sequencing and assembly.</title>
        <authorList>
            <person name="Murali S."/>
            <person name="Richards S."/>
            <person name="Bandaranaike D."/>
            <person name="Bellair M."/>
            <person name="Blankenburg K."/>
            <person name="Chao H."/>
            <person name="Dinh H."/>
            <person name="Doddapaneni H."/>
            <person name="Dugan-Rocha S."/>
            <person name="Elkadiri S."/>
            <person name="Gnanaolivu R."/>
            <person name="Hernandez B."/>
            <person name="Skinner E."/>
            <person name="Javaid M."/>
            <person name="Lee S."/>
            <person name="Li M."/>
            <person name="Ming W."/>
            <person name="Munidasa M."/>
            <person name="Muniz J."/>
            <person name="Nguyen L."/>
            <person name="Hughes D."/>
            <person name="Osuji N."/>
            <person name="Pu L.-L."/>
            <person name="Puazo M."/>
            <person name="Qu C."/>
            <person name="Quiroz J."/>
            <person name="Raj R."/>
            <person name="Weissenberger G."/>
            <person name="Xin Y."/>
            <person name="Zou X."/>
            <person name="Han Y."/>
            <person name="Worley K."/>
            <person name="Muzny D."/>
            <person name="Gibbs R."/>
        </authorList>
    </citation>
    <scope>NUCLEOTIDE SEQUENCE</scope>
    <source>
        <strain evidence="2">Sampled in the wild</strain>
    </source>
</reference>
<comment type="caution">
    <text evidence="2">The sequence shown here is derived from an EMBL/GenBank/DDBJ whole genome shotgun (WGS) entry which is preliminary data.</text>
</comment>
<evidence type="ECO:0000313" key="2">
    <source>
        <dbReference type="EMBL" id="KAG8225456.1"/>
    </source>
</evidence>
<dbReference type="AlphaFoldDB" id="A0A8K0NXB7"/>
<reference evidence="2" key="1">
    <citation type="submission" date="2013-04" db="EMBL/GenBank/DDBJ databases">
        <authorList>
            <person name="Qu J."/>
            <person name="Murali S.C."/>
            <person name="Bandaranaike D."/>
            <person name="Bellair M."/>
            <person name="Blankenburg K."/>
            <person name="Chao H."/>
            <person name="Dinh H."/>
            <person name="Doddapaneni H."/>
            <person name="Downs B."/>
            <person name="Dugan-Rocha S."/>
            <person name="Elkadiri S."/>
            <person name="Gnanaolivu R.D."/>
            <person name="Hernandez B."/>
            <person name="Javaid M."/>
            <person name="Jayaseelan J.C."/>
            <person name="Lee S."/>
            <person name="Li M."/>
            <person name="Ming W."/>
            <person name="Munidasa M."/>
            <person name="Muniz J."/>
            <person name="Nguyen L."/>
            <person name="Ongeri F."/>
            <person name="Osuji N."/>
            <person name="Pu L.-L."/>
            <person name="Puazo M."/>
            <person name="Qu C."/>
            <person name="Quiroz J."/>
            <person name="Raj R."/>
            <person name="Weissenberger G."/>
            <person name="Xin Y."/>
            <person name="Zou X."/>
            <person name="Han Y."/>
            <person name="Richards S."/>
            <person name="Worley K."/>
            <person name="Muzny D."/>
            <person name="Gibbs R."/>
        </authorList>
    </citation>
    <scope>NUCLEOTIDE SEQUENCE</scope>
    <source>
        <strain evidence="2">Sampled in the wild</strain>
    </source>
</reference>
<dbReference type="Proteomes" id="UP000792457">
    <property type="component" value="Unassembled WGS sequence"/>
</dbReference>
<proteinExistence type="predicted"/>
<evidence type="ECO:0000256" key="1">
    <source>
        <dbReference type="SAM" id="MobiDB-lite"/>
    </source>
</evidence>
<accession>A0A8K0NXB7</accession>
<protein>
    <submittedName>
        <fullName evidence="2">Uncharacterized protein</fullName>
    </submittedName>
</protein>
<name>A0A8K0NXB7_LADFU</name>
<organism evidence="2 3">
    <name type="scientific">Ladona fulva</name>
    <name type="common">Scarce chaser dragonfly</name>
    <name type="synonym">Libellula fulva</name>
    <dbReference type="NCBI Taxonomy" id="123851"/>
    <lineage>
        <taxon>Eukaryota</taxon>
        <taxon>Metazoa</taxon>
        <taxon>Ecdysozoa</taxon>
        <taxon>Arthropoda</taxon>
        <taxon>Hexapoda</taxon>
        <taxon>Insecta</taxon>
        <taxon>Pterygota</taxon>
        <taxon>Palaeoptera</taxon>
        <taxon>Odonata</taxon>
        <taxon>Epiprocta</taxon>
        <taxon>Anisoptera</taxon>
        <taxon>Libelluloidea</taxon>
        <taxon>Libellulidae</taxon>
        <taxon>Ladona</taxon>
    </lineage>
</organism>
<gene>
    <name evidence="2" type="ORF">J437_LFUL004457</name>
</gene>
<evidence type="ECO:0000313" key="3">
    <source>
        <dbReference type="Proteomes" id="UP000792457"/>
    </source>
</evidence>
<keyword evidence="3" id="KW-1185">Reference proteome</keyword>
<dbReference type="EMBL" id="KZ308238">
    <property type="protein sequence ID" value="KAG8225456.1"/>
    <property type="molecule type" value="Genomic_DNA"/>
</dbReference>